<name>A0A067C4A4_SAPPC</name>
<dbReference type="OMA" id="SHEDPYK"/>
<keyword evidence="2" id="KW-0418">Kinase</keyword>
<proteinExistence type="predicted"/>
<dbReference type="InterPro" id="IPR001245">
    <property type="entry name" value="Ser-Thr/Tyr_kinase_cat_dom"/>
</dbReference>
<dbReference type="InterPro" id="IPR000719">
    <property type="entry name" value="Prot_kinase_dom"/>
</dbReference>
<evidence type="ECO:0000313" key="3">
    <source>
        <dbReference type="Proteomes" id="UP000030745"/>
    </source>
</evidence>
<evidence type="ECO:0000259" key="1">
    <source>
        <dbReference type="PROSITE" id="PS50011"/>
    </source>
</evidence>
<dbReference type="PANTHER" id="PTHR44329:SF214">
    <property type="entry name" value="PROTEIN KINASE DOMAIN-CONTAINING PROTEIN"/>
    <property type="match status" value="1"/>
</dbReference>
<dbReference type="InterPro" id="IPR011009">
    <property type="entry name" value="Kinase-like_dom_sf"/>
</dbReference>
<sequence>MAALALAITCPVVVGIVVLYTMLVKRCCGPLYVEPSPLGHLDTDMSDSYALTTRDTVVPQLDARQLRLVRLLAPPSDSFQVYVGTYYAGNGTLDVAVKRLTPLRQADHEFVRQFTDHIHLLSRLRHANVVTVVGVVWHHQFNAEVAFEYMSQGSLRDLLAATNPLTVAWPDKKHHLALDVLLGLTYLHSQDVLHQQLTMDAVLLTMSAHRVTAKIASIPFQRDDVLSSRMSASSSVSSSSSRWSDVVRQTTTYVSSRFSQTLKTELKTWVAPEVLRGEKPSAASDMYSFGVLLSVLDSHEDPYKHHITQMDNDILLQRISHGTLRPTLSVLCPPGITELALACLESNPLDRPTGSSAVAYLQAPMTSFASSHSVSMRQSPTIVL</sequence>
<reference evidence="2 3" key="1">
    <citation type="journal article" date="2013" name="PLoS Genet.">
        <title>Distinctive expansion of potential virulence genes in the genome of the oomycete fish pathogen Saprolegnia parasitica.</title>
        <authorList>
            <person name="Jiang R.H."/>
            <person name="de Bruijn I."/>
            <person name="Haas B.J."/>
            <person name="Belmonte R."/>
            <person name="Lobach L."/>
            <person name="Christie J."/>
            <person name="van den Ackerveken G."/>
            <person name="Bottin A."/>
            <person name="Bulone V."/>
            <person name="Diaz-Moreno S.M."/>
            <person name="Dumas B."/>
            <person name="Fan L."/>
            <person name="Gaulin E."/>
            <person name="Govers F."/>
            <person name="Grenville-Briggs L.J."/>
            <person name="Horner N.R."/>
            <person name="Levin J.Z."/>
            <person name="Mammella M."/>
            <person name="Meijer H.J."/>
            <person name="Morris P."/>
            <person name="Nusbaum C."/>
            <person name="Oome S."/>
            <person name="Phillips A.J."/>
            <person name="van Rooyen D."/>
            <person name="Rzeszutek E."/>
            <person name="Saraiva M."/>
            <person name="Secombes C.J."/>
            <person name="Seidl M.F."/>
            <person name="Snel B."/>
            <person name="Stassen J.H."/>
            <person name="Sykes S."/>
            <person name="Tripathy S."/>
            <person name="van den Berg H."/>
            <person name="Vega-Arreguin J.C."/>
            <person name="Wawra S."/>
            <person name="Young S.K."/>
            <person name="Zeng Q."/>
            <person name="Dieguez-Uribeondo J."/>
            <person name="Russ C."/>
            <person name="Tyler B.M."/>
            <person name="van West P."/>
        </authorList>
    </citation>
    <scope>NUCLEOTIDE SEQUENCE [LARGE SCALE GENOMIC DNA]</scope>
    <source>
        <strain evidence="2 3">CBS 223.65</strain>
    </source>
</reference>
<dbReference type="Pfam" id="PF07714">
    <property type="entry name" value="PK_Tyr_Ser-Thr"/>
    <property type="match status" value="1"/>
</dbReference>
<dbReference type="Proteomes" id="UP000030745">
    <property type="component" value="Unassembled WGS sequence"/>
</dbReference>
<dbReference type="PROSITE" id="PS50011">
    <property type="entry name" value="PROTEIN_KINASE_DOM"/>
    <property type="match status" value="1"/>
</dbReference>
<dbReference type="GO" id="GO:0004674">
    <property type="term" value="F:protein serine/threonine kinase activity"/>
    <property type="evidence" value="ECO:0007669"/>
    <property type="project" value="TreeGrafter"/>
</dbReference>
<dbReference type="OrthoDB" id="346907at2759"/>
<accession>A0A067C4A4</accession>
<dbReference type="STRING" id="695850.A0A067C4A4"/>
<gene>
    <name evidence="2" type="ORF">SPRG_09168</name>
</gene>
<dbReference type="VEuPathDB" id="FungiDB:SPRG_09168"/>
<dbReference type="AlphaFoldDB" id="A0A067C4A4"/>
<protein>
    <submittedName>
        <fullName evidence="2">TKL protein kinase</fullName>
    </submittedName>
</protein>
<dbReference type="RefSeq" id="XP_012203993.1">
    <property type="nucleotide sequence ID" value="XM_012348603.1"/>
</dbReference>
<dbReference type="KEGG" id="spar:SPRG_09168"/>
<evidence type="ECO:0000313" key="2">
    <source>
        <dbReference type="EMBL" id="KDO25343.1"/>
    </source>
</evidence>
<dbReference type="GeneID" id="24131358"/>
<feature type="domain" description="Protein kinase" evidence="1">
    <location>
        <begin position="66"/>
        <end position="366"/>
    </location>
</feature>
<keyword evidence="2" id="KW-0808">Transferase</keyword>
<dbReference type="Gene3D" id="1.10.510.10">
    <property type="entry name" value="Transferase(Phosphotransferase) domain 1"/>
    <property type="match status" value="1"/>
</dbReference>
<organism evidence="2 3">
    <name type="scientific">Saprolegnia parasitica (strain CBS 223.65)</name>
    <dbReference type="NCBI Taxonomy" id="695850"/>
    <lineage>
        <taxon>Eukaryota</taxon>
        <taxon>Sar</taxon>
        <taxon>Stramenopiles</taxon>
        <taxon>Oomycota</taxon>
        <taxon>Saprolegniomycetes</taxon>
        <taxon>Saprolegniales</taxon>
        <taxon>Saprolegniaceae</taxon>
        <taxon>Saprolegnia</taxon>
    </lineage>
</organism>
<dbReference type="EMBL" id="KK583233">
    <property type="protein sequence ID" value="KDO25343.1"/>
    <property type="molecule type" value="Genomic_DNA"/>
</dbReference>
<keyword evidence="3" id="KW-1185">Reference proteome</keyword>
<dbReference type="GO" id="GO:0005524">
    <property type="term" value="F:ATP binding"/>
    <property type="evidence" value="ECO:0007669"/>
    <property type="project" value="InterPro"/>
</dbReference>
<dbReference type="InterPro" id="IPR051681">
    <property type="entry name" value="Ser/Thr_Kinases-Pseudokinases"/>
</dbReference>
<dbReference type="SUPFAM" id="SSF56112">
    <property type="entry name" value="Protein kinase-like (PK-like)"/>
    <property type="match status" value="1"/>
</dbReference>
<dbReference type="PANTHER" id="PTHR44329">
    <property type="entry name" value="SERINE/THREONINE-PROTEIN KINASE TNNI3K-RELATED"/>
    <property type="match status" value="1"/>
</dbReference>